<dbReference type="Gramene" id="TraesCS3B02G499400.1">
    <property type="protein sequence ID" value="TraesCS3B02G499400.1"/>
    <property type="gene ID" value="TraesCS3B02G499400"/>
</dbReference>
<evidence type="ECO:0000313" key="3">
    <source>
        <dbReference type="EnsemblPlants" id="TraesCS3B02G499400.1"/>
    </source>
</evidence>
<dbReference type="EnsemblPlants" id="TraesCS3B02G499400.1">
    <property type="protein sequence ID" value="TraesCS3B02G499400.1"/>
    <property type="gene ID" value="TraesCS3B02G499400"/>
</dbReference>
<feature type="domain" description="F-box/LRR-repeat protein 15/At3g58940/PEG3-like LRR" evidence="2">
    <location>
        <begin position="139"/>
        <end position="288"/>
    </location>
</feature>
<feature type="compositionally biased region" description="Basic and acidic residues" evidence="1">
    <location>
        <begin position="127"/>
        <end position="138"/>
    </location>
</feature>
<organism evidence="3">
    <name type="scientific">Triticum aestivum</name>
    <name type="common">Wheat</name>
    <dbReference type="NCBI Taxonomy" id="4565"/>
    <lineage>
        <taxon>Eukaryota</taxon>
        <taxon>Viridiplantae</taxon>
        <taxon>Streptophyta</taxon>
        <taxon>Embryophyta</taxon>
        <taxon>Tracheophyta</taxon>
        <taxon>Spermatophyta</taxon>
        <taxon>Magnoliopsida</taxon>
        <taxon>Liliopsida</taxon>
        <taxon>Poales</taxon>
        <taxon>Poaceae</taxon>
        <taxon>BOP clade</taxon>
        <taxon>Pooideae</taxon>
        <taxon>Triticodae</taxon>
        <taxon>Triticeae</taxon>
        <taxon>Triticinae</taxon>
        <taxon>Triticum</taxon>
    </lineage>
</organism>
<protein>
    <recommendedName>
        <fullName evidence="2">F-box/LRR-repeat protein 15/At3g58940/PEG3-like LRR domain-containing protein</fullName>
    </recommendedName>
</protein>
<name>A0A3B6FWB1_WHEAT</name>
<feature type="region of interest" description="Disordered" evidence="1">
    <location>
        <begin position="62"/>
        <end position="138"/>
    </location>
</feature>
<reference evidence="3" key="1">
    <citation type="submission" date="2018-08" db="EMBL/GenBank/DDBJ databases">
        <authorList>
            <person name="Rossello M."/>
        </authorList>
    </citation>
    <scope>NUCLEOTIDE SEQUENCE [LARGE SCALE GENOMIC DNA]</scope>
    <source>
        <strain evidence="3">cv. Chinese Spring</strain>
    </source>
</reference>
<dbReference type="InterPro" id="IPR055411">
    <property type="entry name" value="LRR_FXL15/At3g58940/PEG3-like"/>
</dbReference>
<dbReference type="PANTHER" id="PTHR32141:SF175">
    <property type="entry name" value="F-BOX DOMAIN-CONTAINING PROTEIN"/>
    <property type="match status" value="1"/>
</dbReference>
<dbReference type="STRING" id="4565.A0A3B6FWB1"/>
<dbReference type="Gramene" id="TraesCS3B03G1235800.1">
    <property type="protein sequence ID" value="TraesCS3B03G1235800.1.CDS"/>
    <property type="gene ID" value="TraesCS3B03G1235800"/>
</dbReference>
<evidence type="ECO:0000313" key="4">
    <source>
        <dbReference type="Proteomes" id="UP000019116"/>
    </source>
</evidence>
<dbReference type="SUPFAM" id="SSF52047">
    <property type="entry name" value="RNI-like"/>
    <property type="match status" value="1"/>
</dbReference>
<evidence type="ECO:0000259" key="2">
    <source>
        <dbReference type="Pfam" id="PF24758"/>
    </source>
</evidence>
<evidence type="ECO:0000256" key="1">
    <source>
        <dbReference type="SAM" id="MobiDB-lite"/>
    </source>
</evidence>
<dbReference type="AlphaFoldDB" id="A0A3B6FWB1"/>
<sequence>MDDPQVILGLSRSEVCARMVHNGMDSDMMEYGYNLMLYCVYAYIPDPPVTPAATLSLPGAPSVPDGVDRISRLPDKPSAPGRRRVRAVHHQRPLSPRRHRRGLQRPRGAPRAFPLRPPHLQHHGRAPRRDDALARHPRRQGDLRLPATLFSCASLTRLYLGIFRLPDTAAVPRGARFPNLRELILCLNTMEERDLAFFLERSPVLELLFIMGNRAGRVCLRLVSHSMRCVQLGFYFLEDIDVVDAPRLERLFQFDELAHSHRMDNTTHPRIKNSASRIKIGRAPNQDILSQECKIWGLGTLLLW</sequence>
<proteinExistence type="predicted"/>
<dbReference type="Proteomes" id="UP000019116">
    <property type="component" value="Chromosome 3B"/>
</dbReference>
<dbReference type="PANTHER" id="PTHR32141">
    <property type="match status" value="1"/>
</dbReference>
<feature type="compositionally biased region" description="Basic and acidic residues" evidence="1">
    <location>
        <begin position="66"/>
        <end position="75"/>
    </location>
</feature>
<accession>A0A3B6FWB1</accession>
<keyword evidence="4" id="KW-1185">Reference proteome</keyword>
<reference evidence="3" key="2">
    <citation type="submission" date="2018-10" db="UniProtKB">
        <authorList>
            <consortium name="EnsemblPlants"/>
        </authorList>
    </citation>
    <scope>IDENTIFICATION</scope>
</reference>
<dbReference type="InterPro" id="IPR055302">
    <property type="entry name" value="F-box_dom-containing"/>
</dbReference>
<feature type="compositionally biased region" description="Basic residues" evidence="1">
    <location>
        <begin position="81"/>
        <end position="104"/>
    </location>
</feature>
<dbReference type="Pfam" id="PF24758">
    <property type="entry name" value="LRR_At5g56370"/>
    <property type="match status" value="1"/>
</dbReference>